<dbReference type="STRING" id="8840.ENSAPLP00000022896"/>
<sequence length="265" mass="29417">MAGGTQNRYPGPRLPQCALVQTQLPWQLPLPTWCEQEARGLCPMENTGSRTGAAEDNPAGQAKATEGDAAGSRGEPIPRTGSSHAAPCRTPLVNYADGLDRDTFKICKEFLRPFKKSLRKLCLPQHLSRKRKVKYTKESLTIIGDRIDLFLRQHCRASEVKHWKTMMWRFVSLFSENDEKQLQKLYKYIKSNRMDKFKLLCCPPESTDSVPGTNLSETSRSGPTTAETSMEVPEASRNNQGTNQDTEAITMNAPTGAQPSGENGG</sequence>
<dbReference type="Ensembl" id="ENSAPLT00000041602.1">
    <property type="protein sequence ID" value="ENSAPLP00000022896.1"/>
    <property type="gene ID" value="ENSAPLG00000026871.1"/>
</dbReference>
<evidence type="ECO:0000313" key="5">
    <source>
        <dbReference type="Ensembl" id="ENSAPLP00000022896.1"/>
    </source>
</evidence>
<evidence type="ECO:0000256" key="3">
    <source>
        <dbReference type="SAM" id="MobiDB-lite"/>
    </source>
</evidence>
<dbReference type="SMART" id="SM01176">
    <property type="entry name" value="DUF4208"/>
    <property type="match status" value="1"/>
</dbReference>
<proteinExistence type="predicted"/>
<comment type="subcellular location">
    <subcellularLocation>
        <location evidence="1">Nucleus</location>
    </subcellularLocation>
</comment>
<dbReference type="Pfam" id="PF13907">
    <property type="entry name" value="CHD1-like_C"/>
    <property type="match status" value="1"/>
</dbReference>
<evidence type="ECO:0000256" key="2">
    <source>
        <dbReference type="ARBA" id="ARBA00023242"/>
    </source>
</evidence>
<dbReference type="InterPro" id="IPR039880">
    <property type="entry name" value="CHCT1-like"/>
</dbReference>
<evidence type="ECO:0000259" key="4">
    <source>
        <dbReference type="SMART" id="SM01176"/>
    </source>
</evidence>
<gene>
    <name evidence="5" type="primary">CHCT1</name>
</gene>
<dbReference type="GeneTree" id="ENSGT00390000003769"/>
<evidence type="ECO:0000313" key="6">
    <source>
        <dbReference type="Proteomes" id="UP000016666"/>
    </source>
</evidence>
<reference evidence="5" key="3">
    <citation type="submission" date="2025-09" db="UniProtKB">
        <authorList>
            <consortium name="Ensembl"/>
        </authorList>
    </citation>
    <scope>IDENTIFICATION</scope>
</reference>
<keyword evidence="2" id="KW-0539">Nucleus</keyword>
<feature type="domain" description="Chromodomain-helicase-DNA-binding protein 1-like C-terminal" evidence="4">
    <location>
        <begin position="86"/>
        <end position="189"/>
    </location>
</feature>
<evidence type="ECO:0000256" key="1">
    <source>
        <dbReference type="ARBA" id="ARBA00004123"/>
    </source>
</evidence>
<dbReference type="InterPro" id="IPR025260">
    <property type="entry name" value="CHD1-like_C"/>
</dbReference>
<reference evidence="5 6" key="1">
    <citation type="submission" date="2017-10" db="EMBL/GenBank/DDBJ databases">
        <title>A new Pekin duck reference genome.</title>
        <authorList>
            <person name="Hou Z.-C."/>
            <person name="Zhou Z.-K."/>
            <person name="Zhu F."/>
            <person name="Hou S.-S."/>
        </authorList>
    </citation>
    <scope>NUCLEOTIDE SEQUENCE [LARGE SCALE GENOMIC DNA]</scope>
</reference>
<feature type="compositionally biased region" description="Polar residues" evidence="3">
    <location>
        <begin position="207"/>
        <end position="228"/>
    </location>
</feature>
<keyword evidence="6" id="KW-1185">Reference proteome</keyword>
<feature type="compositionally biased region" description="Polar residues" evidence="3">
    <location>
        <begin position="236"/>
        <end position="265"/>
    </location>
</feature>
<organism evidence="5 6">
    <name type="scientific">Anas platyrhynchos platyrhynchos</name>
    <name type="common">Northern mallard</name>
    <dbReference type="NCBI Taxonomy" id="8840"/>
    <lineage>
        <taxon>Eukaryota</taxon>
        <taxon>Metazoa</taxon>
        <taxon>Chordata</taxon>
        <taxon>Craniata</taxon>
        <taxon>Vertebrata</taxon>
        <taxon>Euteleostomi</taxon>
        <taxon>Archelosauria</taxon>
        <taxon>Archosauria</taxon>
        <taxon>Dinosauria</taxon>
        <taxon>Saurischia</taxon>
        <taxon>Theropoda</taxon>
        <taxon>Coelurosauria</taxon>
        <taxon>Aves</taxon>
        <taxon>Neognathae</taxon>
        <taxon>Galloanserae</taxon>
        <taxon>Anseriformes</taxon>
        <taxon>Anatidae</taxon>
        <taxon>Anatinae</taxon>
        <taxon>Anas</taxon>
    </lineage>
</organism>
<reference evidence="5" key="2">
    <citation type="submission" date="2025-08" db="UniProtKB">
        <authorList>
            <consortium name="Ensembl"/>
        </authorList>
    </citation>
    <scope>IDENTIFICATION</scope>
</reference>
<feature type="region of interest" description="Disordered" evidence="3">
    <location>
        <begin position="45"/>
        <end position="85"/>
    </location>
</feature>
<dbReference type="AlphaFoldDB" id="A0A493TAH0"/>
<dbReference type="PANTHER" id="PTHR21765">
    <property type="entry name" value="SIMILAR TO CHROMODOMAIN-HELICASE-DNA-BINDING PROTEIN 1 (CHD-1)"/>
    <property type="match status" value="1"/>
</dbReference>
<protein>
    <submittedName>
        <fullName evidence="5">CHD1 helical C-terminal domain containing 1</fullName>
    </submittedName>
</protein>
<dbReference type="Proteomes" id="UP000016666">
    <property type="component" value="Chromosome 20"/>
</dbReference>
<name>A0A493TAH0_ANAPP</name>
<dbReference type="GO" id="GO:0005634">
    <property type="term" value="C:nucleus"/>
    <property type="evidence" value="ECO:0007669"/>
    <property type="project" value="UniProtKB-SubCell"/>
</dbReference>
<dbReference type="PANTHER" id="PTHR21765:SF1">
    <property type="entry name" value="CHD1 HELICAL C-TERMINAL DOMAIN CONTAINING PROTEIN 1"/>
    <property type="match status" value="1"/>
</dbReference>
<accession>A0A493TAH0</accession>
<feature type="region of interest" description="Disordered" evidence="3">
    <location>
        <begin position="207"/>
        <end position="265"/>
    </location>
</feature>